<dbReference type="GO" id="GO:0035269">
    <property type="term" value="P:protein O-linked glycosylation via mannose"/>
    <property type="evidence" value="ECO:0007669"/>
    <property type="project" value="TreeGrafter"/>
</dbReference>
<keyword evidence="1" id="KW-0472">Membrane</keyword>
<organism evidence="3 4">
    <name type="scientific">Candidatus Curtissbacteria bacterium GW2011_GWA2_41_24</name>
    <dbReference type="NCBI Taxonomy" id="1618411"/>
    <lineage>
        <taxon>Bacteria</taxon>
        <taxon>Candidatus Curtissiibacteriota</taxon>
    </lineage>
</organism>
<dbReference type="Proteomes" id="UP000034493">
    <property type="component" value="Unassembled WGS sequence"/>
</dbReference>
<feature type="transmembrane region" description="Helical" evidence="1">
    <location>
        <begin position="7"/>
        <end position="28"/>
    </location>
</feature>
<evidence type="ECO:0000259" key="2">
    <source>
        <dbReference type="Pfam" id="PF13231"/>
    </source>
</evidence>
<feature type="transmembrane region" description="Helical" evidence="1">
    <location>
        <begin position="280"/>
        <end position="297"/>
    </location>
</feature>
<feature type="transmembrane region" description="Helical" evidence="1">
    <location>
        <begin position="255"/>
        <end position="274"/>
    </location>
</feature>
<dbReference type="PATRIC" id="fig|1618411.3.peg.511"/>
<feature type="transmembrane region" description="Helical" evidence="1">
    <location>
        <begin position="335"/>
        <end position="356"/>
    </location>
</feature>
<proteinExistence type="predicted"/>
<dbReference type="EMBL" id="LCBC01000007">
    <property type="protein sequence ID" value="KKS04337.1"/>
    <property type="molecule type" value="Genomic_DNA"/>
</dbReference>
<feature type="domain" description="Glycosyltransferase RgtA/B/C/D-like" evidence="2">
    <location>
        <begin position="72"/>
        <end position="227"/>
    </location>
</feature>
<feature type="transmembrane region" description="Helical" evidence="1">
    <location>
        <begin position="154"/>
        <end position="171"/>
    </location>
</feature>
<dbReference type="Pfam" id="PF13231">
    <property type="entry name" value="PMT_2"/>
    <property type="match status" value="1"/>
</dbReference>
<evidence type="ECO:0000313" key="3">
    <source>
        <dbReference type="EMBL" id="KKS04337.1"/>
    </source>
</evidence>
<dbReference type="AlphaFoldDB" id="A0A0G0VXB8"/>
<comment type="caution">
    <text evidence="3">The sequence shown here is derived from an EMBL/GenBank/DDBJ whole genome shotgun (WGS) entry which is preliminary data.</text>
</comment>
<protein>
    <submittedName>
        <fullName evidence="3">Tetratricopeptide TPR_2 repeat protein</fullName>
    </submittedName>
</protein>
<reference evidence="3 4" key="1">
    <citation type="journal article" date="2015" name="Nature">
        <title>rRNA introns, odd ribosomes, and small enigmatic genomes across a large radiation of phyla.</title>
        <authorList>
            <person name="Brown C.T."/>
            <person name="Hug L.A."/>
            <person name="Thomas B.C."/>
            <person name="Sharon I."/>
            <person name="Castelle C.J."/>
            <person name="Singh A."/>
            <person name="Wilkins M.J."/>
            <person name="Williams K.H."/>
            <person name="Banfield J.F."/>
        </authorList>
    </citation>
    <scope>NUCLEOTIDE SEQUENCE [LARGE SCALE GENOMIC DNA]</scope>
</reference>
<feature type="transmembrane region" description="Helical" evidence="1">
    <location>
        <begin position="123"/>
        <end position="142"/>
    </location>
</feature>
<sequence length="514" mass="59462">MPKGYKYLADIVIIFISFALALFSYWQILNVALTPEDFEWISKVNTLSATNLFKVFLPPVLGGVEVMLHRVTPFVSLSFWLDWKIGGANPFYYHMTQLLFHMGIIFLLYRLAKKLFIKSPKAVYQIVVSSSVFFFAVFPFHSETVSWNGARPDMVVAFFYLLSLYFYIRFLESKIRYLFPSAIFFAIAIFSKENAITLPVVAILFGIYLQKKVYWSSLLPFLIVVLFWIFNYIFLNPHDEGCTLSCQQFLISRVFLIYLTVSVLLLPFLKALRFEETGRLLFYWLIFGVLFSPTIFLPTSERYLYLSSIALSLFFGEALVVFYKRISKYLPITTTRVILVSIVSLIILLEAGFLYVRNKRWVVAGTIIDNVLKQTAIYTEDSNDNSNLYFLNLPNGYQKSFVFQGKAFDQMLKLAGIKFRTAHVIAYNLDVGNSKVRIIDDQTILLSSETPFIISPSEKPHYNHQGNQVIETAFYYGIFSNDSLDIQINLKQQSLKSDNSYVFYFDGTELREIK</sequence>
<gene>
    <name evidence="3" type="ORF">UU56_C0007G0024</name>
</gene>
<name>A0A0G0VXB8_9BACT</name>
<keyword evidence="1" id="KW-1133">Transmembrane helix</keyword>
<dbReference type="GO" id="GO:0000030">
    <property type="term" value="F:mannosyltransferase activity"/>
    <property type="evidence" value="ECO:0007669"/>
    <property type="project" value="TreeGrafter"/>
</dbReference>
<feature type="transmembrane region" description="Helical" evidence="1">
    <location>
        <begin position="183"/>
        <end position="208"/>
    </location>
</feature>
<feature type="transmembrane region" description="Helical" evidence="1">
    <location>
        <begin position="304"/>
        <end position="323"/>
    </location>
</feature>
<evidence type="ECO:0000256" key="1">
    <source>
        <dbReference type="SAM" id="Phobius"/>
    </source>
</evidence>
<dbReference type="InterPro" id="IPR052384">
    <property type="entry name" value="TMTC_O-mannosyltransferase"/>
</dbReference>
<feature type="transmembrane region" description="Helical" evidence="1">
    <location>
        <begin position="214"/>
        <end position="234"/>
    </location>
</feature>
<keyword evidence="1" id="KW-0812">Transmembrane</keyword>
<accession>A0A0G0VXB8</accession>
<dbReference type="InterPro" id="IPR038731">
    <property type="entry name" value="RgtA/B/C-like"/>
</dbReference>
<dbReference type="PANTHER" id="PTHR44216">
    <property type="entry name" value="PROTEIN O-MANNOSYL-TRANSFERASE TMTC2"/>
    <property type="match status" value="1"/>
</dbReference>
<evidence type="ECO:0000313" key="4">
    <source>
        <dbReference type="Proteomes" id="UP000034493"/>
    </source>
</evidence>
<feature type="transmembrane region" description="Helical" evidence="1">
    <location>
        <begin position="91"/>
        <end position="111"/>
    </location>
</feature>
<dbReference type="PANTHER" id="PTHR44216:SF3">
    <property type="entry name" value="PROTEIN O-MANNOSYL-TRANSFERASE TMTC2"/>
    <property type="match status" value="1"/>
</dbReference>